<dbReference type="PIRSF" id="PIRSF039123">
    <property type="entry name" value="Diphthamide_synthase"/>
    <property type="match status" value="1"/>
</dbReference>
<dbReference type="PANTHER" id="PTHR12196">
    <property type="entry name" value="DOMAIN OF UNKNOWN FUNCTION 71 DUF71 -CONTAINING PROTEIN"/>
    <property type="match status" value="1"/>
</dbReference>
<dbReference type="GO" id="GO:0017178">
    <property type="term" value="F:diphthine-ammonia ligase activity"/>
    <property type="evidence" value="ECO:0007669"/>
    <property type="project" value="UniProtKB-EC"/>
</dbReference>
<organism evidence="2 3">
    <name type="scientific">Chitinophaga defluvii</name>
    <dbReference type="NCBI Taxonomy" id="3163343"/>
    <lineage>
        <taxon>Bacteria</taxon>
        <taxon>Pseudomonadati</taxon>
        <taxon>Bacteroidota</taxon>
        <taxon>Chitinophagia</taxon>
        <taxon>Chitinophagales</taxon>
        <taxon>Chitinophagaceae</taxon>
        <taxon>Chitinophaga</taxon>
    </lineage>
</organism>
<evidence type="ECO:0000313" key="2">
    <source>
        <dbReference type="EMBL" id="MET6997298.1"/>
    </source>
</evidence>
<proteinExistence type="predicted"/>
<dbReference type="EC" id="6.3.1.14" evidence="2"/>
<name>A0ABV2T2P9_9BACT</name>
<dbReference type="NCBIfam" id="TIGR00290">
    <property type="entry name" value="MJ0570_dom"/>
    <property type="match status" value="1"/>
</dbReference>
<dbReference type="SUPFAM" id="SSF52402">
    <property type="entry name" value="Adenine nucleotide alpha hydrolases-like"/>
    <property type="match status" value="1"/>
</dbReference>
<feature type="domain" description="Diphthamide synthase" evidence="1">
    <location>
        <begin position="1"/>
        <end position="211"/>
    </location>
</feature>
<dbReference type="Proteomes" id="UP001549749">
    <property type="component" value="Unassembled WGS sequence"/>
</dbReference>
<gene>
    <name evidence="2" type="ORF">ABR189_07945</name>
</gene>
<dbReference type="RefSeq" id="WP_354659936.1">
    <property type="nucleotide sequence ID" value="NZ_JBEXAC010000001.1"/>
</dbReference>
<reference evidence="2 3" key="1">
    <citation type="submission" date="2024-06" db="EMBL/GenBank/DDBJ databases">
        <title>Chitinophaga defluvii sp. nov., isolated from municipal sewage.</title>
        <authorList>
            <person name="Zhang L."/>
        </authorList>
    </citation>
    <scope>NUCLEOTIDE SEQUENCE [LARGE SCALE GENOMIC DNA]</scope>
    <source>
        <strain evidence="2 3">H8</strain>
    </source>
</reference>
<protein>
    <submittedName>
        <fullName evidence="2">Diphthine--ammonia ligase</fullName>
        <ecNumber evidence="2">6.3.1.14</ecNumber>
    </submittedName>
</protein>
<dbReference type="InterPro" id="IPR030662">
    <property type="entry name" value="DPH6/MJ0570"/>
</dbReference>
<dbReference type="Gene3D" id="3.90.1490.10">
    <property type="entry name" value="putative n-type atp pyrophosphatase, domain 2"/>
    <property type="match status" value="1"/>
</dbReference>
<dbReference type="Gene3D" id="3.40.50.620">
    <property type="entry name" value="HUPs"/>
    <property type="match status" value="1"/>
</dbReference>
<accession>A0ABV2T2P9</accession>
<keyword evidence="2" id="KW-0436">Ligase</keyword>
<evidence type="ECO:0000313" key="3">
    <source>
        <dbReference type="Proteomes" id="UP001549749"/>
    </source>
</evidence>
<keyword evidence="3" id="KW-1185">Reference proteome</keyword>
<dbReference type="EMBL" id="JBEXAC010000001">
    <property type="protein sequence ID" value="MET6997298.1"/>
    <property type="molecule type" value="Genomic_DNA"/>
</dbReference>
<dbReference type="Pfam" id="PF01902">
    <property type="entry name" value="Diphthami_syn_2"/>
    <property type="match status" value="1"/>
</dbReference>
<evidence type="ECO:0000259" key="1">
    <source>
        <dbReference type="Pfam" id="PF01902"/>
    </source>
</evidence>
<dbReference type="CDD" id="cd01994">
    <property type="entry name" value="AANH_PF0828-like"/>
    <property type="match status" value="1"/>
</dbReference>
<dbReference type="PANTHER" id="PTHR12196:SF2">
    <property type="entry name" value="DIPHTHINE--AMMONIA LIGASE"/>
    <property type="match status" value="1"/>
</dbReference>
<dbReference type="InterPro" id="IPR014729">
    <property type="entry name" value="Rossmann-like_a/b/a_fold"/>
</dbReference>
<comment type="caution">
    <text evidence="2">The sequence shown here is derived from an EMBL/GenBank/DDBJ whole genome shotgun (WGS) entry which is preliminary data.</text>
</comment>
<sequence length="214" mass="23621">MKALVSWSGGKDSCFAFMQAQTAGYQPAVLFNVMNETGNRSRSHGLPQHILQQQADALALPLVTIAASWEAYEENYIAMLQQLVPAYQLTHAIFGDIDLQAHRDWEEKVCAAADITAVLPLWQGNRKDLVLQMLSAGITTMIVSCNTHLGIDFLGRTLDLSLLNDLEAKGVDVCGENGEFHTAVIDCPLFRSPVKLPACTKIIHGDYCFLQWEV</sequence>
<dbReference type="InterPro" id="IPR002761">
    <property type="entry name" value="Diphthami_syn_dom"/>
</dbReference>